<dbReference type="PANTHER" id="PTHR32215">
    <property type="entry name" value="CILIA- AND FLAGELLA-ASSOCIATED PROTEIN 57"/>
    <property type="match status" value="1"/>
</dbReference>
<dbReference type="Proteomes" id="UP001152798">
    <property type="component" value="Chromosome 2"/>
</dbReference>
<dbReference type="SUPFAM" id="SSF50978">
    <property type="entry name" value="WD40 repeat-like"/>
    <property type="match status" value="1"/>
</dbReference>
<dbReference type="InterPro" id="IPR036322">
    <property type="entry name" value="WD40_repeat_dom_sf"/>
</dbReference>
<dbReference type="PANTHER" id="PTHR32215:SF0">
    <property type="entry name" value="CILIA- AND FLAGELLA-ASSOCIATED PROTEIN 57"/>
    <property type="match status" value="1"/>
</dbReference>
<feature type="repeat" description="WD" evidence="1">
    <location>
        <begin position="508"/>
        <end position="541"/>
    </location>
</feature>
<keyword evidence="1" id="KW-0853">WD repeat</keyword>
<dbReference type="InterPro" id="IPR052993">
    <property type="entry name" value="CFA-57"/>
</dbReference>
<proteinExistence type="predicted"/>
<organism evidence="2 3">
    <name type="scientific">Nezara viridula</name>
    <name type="common">Southern green stink bug</name>
    <name type="synonym">Cimex viridulus</name>
    <dbReference type="NCBI Taxonomy" id="85310"/>
    <lineage>
        <taxon>Eukaryota</taxon>
        <taxon>Metazoa</taxon>
        <taxon>Ecdysozoa</taxon>
        <taxon>Arthropoda</taxon>
        <taxon>Hexapoda</taxon>
        <taxon>Insecta</taxon>
        <taxon>Pterygota</taxon>
        <taxon>Neoptera</taxon>
        <taxon>Paraneoptera</taxon>
        <taxon>Hemiptera</taxon>
        <taxon>Heteroptera</taxon>
        <taxon>Panheteroptera</taxon>
        <taxon>Pentatomomorpha</taxon>
        <taxon>Pentatomoidea</taxon>
        <taxon>Pentatomidae</taxon>
        <taxon>Pentatominae</taxon>
        <taxon>Nezara</taxon>
    </lineage>
</organism>
<reference evidence="2" key="1">
    <citation type="submission" date="2022-01" db="EMBL/GenBank/DDBJ databases">
        <authorList>
            <person name="King R."/>
        </authorList>
    </citation>
    <scope>NUCLEOTIDE SEQUENCE</scope>
</reference>
<evidence type="ECO:0000256" key="1">
    <source>
        <dbReference type="PROSITE-ProRule" id="PRU00221"/>
    </source>
</evidence>
<keyword evidence="3" id="KW-1185">Reference proteome</keyword>
<dbReference type="Gene3D" id="2.130.10.10">
    <property type="entry name" value="YVTN repeat-like/Quinoprotein amine dehydrogenase"/>
    <property type="match status" value="2"/>
</dbReference>
<gene>
    <name evidence="2" type="ORF">NEZAVI_LOCUS3455</name>
</gene>
<name>A0A9P0EA31_NEZVI</name>
<dbReference type="InterPro" id="IPR001680">
    <property type="entry name" value="WD40_rpt"/>
</dbReference>
<dbReference type="EMBL" id="OV725078">
    <property type="protein sequence ID" value="CAH1392678.1"/>
    <property type="molecule type" value="Genomic_DNA"/>
</dbReference>
<evidence type="ECO:0000313" key="2">
    <source>
        <dbReference type="EMBL" id="CAH1392678.1"/>
    </source>
</evidence>
<sequence length="629" mass="70838">MEPNRIASEAYRAKVEGKGLRRQPRRKWEYEVKSDFQRRGLQWNDRRRLFCRFRNFVVVAEKGIKPALSVYEIATQKRIKLLGVPLKESTATDWATVAFMQDNTHLIAVTGHPNWNYLIYDWLKGRVVSYGQAAYNSLTVTQISPNPEDSSMFLLLGPGHFRLMSQSDRIWRQYGFSRADKVPLQVACWIGPQTVLAGSKDGRLLLVAYGELRGVYESDMLSEILLKESEEEVTLASNAVTDDNKSGIHEEPVAEFNILGNGYHDGPIASISTCLWKPFFLTAGLYDKTIRLWNYELMNVVIQKKFTDVIYSASMHPSGFYCLLGFTDKLRFNLILANDFKTVGQVDIRACKNVAFASGGHLFAATRDIVIEVYSAVFFTRLHVLSGHLGPIKRLVFGPRDKSLWSCGGEGSLYEWDMDSGKRIGDIFTNKNGQFGLAVGDAVYSVGTDGALKEVINGVISREIGMLQSSLSCVTLGNSGQLLFLGGQKGTVVSVLYPLVHPPKWQEFSMHSQPIQEVVITHNDETLMTASEEGFLCLWHIICDKEKRSTIDETMPSLSEILISLHELEELCGRNKELTDQLSEIEGQHEYTIRQITAKNEATLSDIQSNYNTILQDLKFRLKVSILTL</sequence>
<dbReference type="OrthoDB" id="10251741at2759"/>
<dbReference type="PROSITE" id="PS50082">
    <property type="entry name" value="WD_REPEATS_2"/>
    <property type="match status" value="2"/>
</dbReference>
<protein>
    <submittedName>
        <fullName evidence="2">Uncharacterized protein</fullName>
    </submittedName>
</protein>
<dbReference type="InterPro" id="IPR015943">
    <property type="entry name" value="WD40/YVTN_repeat-like_dom_sf"/>
</dbReference>
<dbReference type="SMART" id="SM00320">
    <property type="entry name" value="WD40"/>
    <property type="match status" value="3"/>
</dbReference>
<evidence type="ECO:0000313" key="3">
    <source>
        <dbReference type="Proteomes" id="UP001152798"/>
    </source>
</evidence>
<accession>A0A9P0EA31</accession>
<feature type="repeat" description="WD" evidence="1">
    <location>
        <begin position="385"/>
        <end position="426"/>
    </location>
</feature>
<dbReference type="AlphaFoldDB" id="A0A9P0EA31"/>